<sequence>MSTPEDVLYFQSVGIAEGKSFEEVRIQDYIQSYQTTGRPPQPVPQEPKDEAQRKAMNLPPLFQPYVDGKPTSAGALGTASVVGGPGGLQPLVKVAIMDPNSLPLGQEFRERTIQGEKYQSISTMAAYENFSHEELRYYAYARGHRNAPVPVLMVPFSLGAKLPGANGATQPPEDRLENISTQPGYDQHSPEEFRVAFLLFGRELTSAELMQIQNPQAIVQPPAMQLQPPPPMTTPAPVSMPALGAPPPALPQPIFSGASATGTPQSTPRFTFGLR</sequence>
<evidence type="ECO:0000313" key="3">
    <source>
        <dbReference type="Proteomes" id="UP000284706"/>
    </source>
</evidence>
<dbReference type="Gene3D" id="1.10.10.2360">
    <property type="match status" value="1"/>
</dbReference>
<proteinExistence type="predicted"/>
<keyword evidence="3" id="KW-1185">Reference proteome</keyword>
<dbReference type="OrthoDB" id="3234974at2759"/>
<dbReference type="EMBL" id="NHYE01005584">
    <property type="protein sequence ID" value="PPQ68945.1"/>
    <property type="molecule type" value="Genomic_DNA"/>
</dbReference>
<evidence type="ECO:0000313" key="2">
    <source>
        <dbReference type="EMBL" id="PPQ68945.1"/>
    </source>
</evidence>
<dbReference type="Proteomes" id="UP000284706">
    <property type="component" value="Unassembled WGS sequence"/>
</dbReference>
<feature type="region of interest" description="Disordered" evidence="1">
    <location>
        <begin position="222"/>
        <end position="275"/>
    </location>
</feature>
<protein>
    <submittedName>
        <fullName evidence="2">Uncharacterized protein</fullName>
    </submittedName>
</protein>
<name>A0A409VRN0_9AGAR</name>
<organism evidence="2 3">
    <name type="scientific">Gymnopilus dilepis</name>
    <dbReference type="NCBI Taxonomy" id="231916"/>
    <lineage>
        <taxon>Eukaryota</taxon>
        <taxon>Fungi</taxon>
        <taxon>Dikarya</taxon>
        <taxon>Basidiomycota</taxon>
        <taxon>Agaricomycotina</taxon>
        <taxon>Agaricomycetes</taxon>
        <taxon>Agaricomycetidae</taxon>
        <taxon>Agaricales</taxon>
        <taxon>Agaricineae</taxon>
        <taxon>Hymenogastraceae</taxon>
        <taxon>Gymnopilus</taxon>
    </lineage>
</organism>
<feature type="region of interest" description="Disordered" evidence="1">
    <location>
        <begin position="32"/>
        <end position="52"/>
    </location>
</feature>
<evidence type="ECO:0000256" key="1">
    <source>
        <dbReference type="SAM" id="MobiDB-lite"/>
    </source>
</evidence>
<accession>A0A409VRN0</accession>
<dbReference type="AlphaFoldDB" id="A0A409VRN0"/>
<dbReference type="InParanoid" id="A0A409VRN0"/>
<feature type="compositionally biased region" description="Polar residues" evidence="1">
    <location>
        <begin position="258"/>
        <end position="269"/>
    </location>
</feature>
<comment type="caution">
    <text evidence="2">The sequence shown here is derived from an EMBL/GenBank/DDBJ whole genome shotgun (WGS) entry which is preliminary data.</text>
</comment>
<gene>
    <name evidence="2" type="ORF">CVT26_001816</name>
</gene>
<reference evidence="2 3" key="1">
    <citation type="journal article" date="2018" name="Evol. Lett.">
        <title>Horizontal gene cluster transfer increased hallucinogenic mushroom diversity.</title>
        <authorList>
            <person name="Reynolds H.T."/>
            <person name="Vijayakumar V."/>
            <person name="Gluck-Thaler E."/>
            <person name="Korotkin H.B."/>
            <person name="Matheny P.B."/>
            <person name="Slot J.C."/>
        </authorList>
    </citation>
    <scope>NUCLEOTIDE SEQUENCE [LARGE SCALE GENOMIC DNA]</scope>
    <source>
        <strain evidence="2 3">SRW20</strain>
    </source>
</reference>